<sequence>MGEIQKGIYKHYKGKMYLVLGEVTHSETMGKMVLYIPLYGAFRMFVRPKDMFLEEVTMPEYDYTGPRFLFVGKE</sequence>
<name>A0A2M8KYF2_9BACT</name>
<dbReference type="AlphaFoldDB" id="A0A2M8KYF2"/>
<dbReference type="Proteomes" id="UP000229098">
    <property type="component" value="Unassembled WGS sequence"/>
</dbReference>
<gene>
    <name evidence="2" type="ORF">COU90_00130</name>
</gene>
<dbReference type="Gene3D" id="2.30.30.320">
    <property type="entry name" value="DUF1653-like domain"/>
    <property type="match status" value="1"/>
</dbReference>
<organism evidence="2 3">
    <name type="scientific">Candidatus Ryanbacteria bacterium CG10_big_fil_rev_8_21_14_0_10_43_42</name>
    <dbReference type="NCBI Taxonomy" id="1974864"/>
    <lineage>
        <taxon>Bacteria</taxon>
        <taxon>Candidatus Ryaniibacteriota</taxon>
    </lineage>
</organism>
<feature type="domain" description="DUF1653" evidence="1">
    <location>
        <begin position="7"/>
        <end position="68"/>
    </location>
</feature>
<evidence type="ECO:0000259" key="1">
    <source>
        <dbReference type="Pfam" id="PF07866"/>
    </source>
</evidence>
<dbReference type="InterPro" id="IPR023387">
    <property type="entry name" value="DUF1653-like_dom"/>
</dbReference>
<evidence type="ECO:0000313" key="3">
    <source>
        <dbReference type="Proteomes" id="UP000229098"/>
    </source>
</evidence>
<reference evidence="3" key="1">
    <citation type="submission" date="2017-09" db="EMBL/GenBank/DDBJ databases">
        <title>Depth-based differentiation of microbial function through sediment-hosted aquifers and enrichment of novel symbionts in the deep terrestrial subsurface.</title>
        <authorList>
            <person name="Probst A.J."/>
            <person name="Ladd B."/>
            <person name="Jarett J.K."/>
            <person name="Geller-Mcgrath D.E."/>
            <person name="Sieber C.M.K."/>
            <person name="Emerson J.B."/>
            <person name="Anantharaman K."/>
            <person name="Thomas B.C."/>
            <person name="Malmstrom R."/>
            <person name="Stieglmeier M."/>
            <person name="Klingl A."/>
            <person name="Woyke T."/>
            <person name="Ryan C.M."/>
            <person name="Banfield J.F."/>
        </authorList>
    </citation>
    <scope>NUCLEOTIDE SEQUENCE [LARGE SCALE GENOMIC DNA]</scope>
</reference>
<accession>A0A2M8KYF2</accession>
<dbReference type="Pfam" id="PF07866">
    <property type="entry name" value="DUF1653"/>
    <property type="match status" value="1"/>
</dbReference>
<dbReference type="InterPro" id="IPR037135">
    <property type="entry name" value="DUF1653-like_dom_sf"/>
</dbReference>
<protein>
    <submittedName>
        <fullName evidence="2">DUF1653 domain-containing protein</fullName>
    </submittedName>
</protein>
<proteinExistence type="predicted"/>
<evidence type="ECO:0000313" key="2">
    <source>
        <dbReference type="EMBL" id="PJE64912.1"/>
    </source>
</evidence>
<dbReference type="EMBL" id="PFEF01000001">
    <property type="protein sequence ID" value="PJE64912.1"/>
    <property type="molecule type" value="Genomic_DNA"/>
</dbReference>
<comment type="caution">
    <text evidence="2">The sequence shown here is derived from an EMBL/GenBank/DDBJ whole genome shotgun (WGS) entry which is preliminary data.</text>
</comment>